<keyword evidence="1" id="KW-0032">Aminotransferase</keyword>
<keyword evidence="1" id="KW-0521">NADP</keyword>
<gene>
    <name evidence="1" type="primary">bioU</name>
    <name evidence="2" type="ORF">MC7420_6713</name>
</gene>
<feature type="binding site" evidence="1">
    <location>
        <begin position="222"/>
        <end position="223"/>
    </location>
    <ligand>
        <name>NAD(+)</name>
        <dbReference type="ChEBI" id="CHEBI:57540"/>
    </ligand>
</feature>
<accession>B4VWI5</accession>
<dbReference type="InterPro" id="IPR044262">
    <property type="entry name" value="BioU-like"/>
</dbReference>
<dbReference type="EMBL" id="DS989856">
    <property type="protein sequence ID" value="EDX73665.1"/>
    <property type="molecule type" value="Genomic_DNA"/>
</dbReference>
<comment type="catalytic activity">
    <reaction evidence="1">
        <text>(8S)-8-amino-7-oxononanoate + L-lysyl-[protein] + NADH + H(+) = N(6)-[(2S,3R)-2-amino-8-carboxyoctan-3-yl]-L-lysyl-[protein] + NAD(+) + H2O</text>
        <dbReference type="Rhea" id="RHEA:63672"/>
        <dbReference type="Rhea" id="RHEA-COMP:9752"/>
        <dbReference type="Rhea" id="RHEA-COMP:16405"/>
        <dbReference type="ChEBI" id="CHEBI:15377"/>
        <dbReference type="ChEBI" id="CHEBI:15378"/>
        <dbReference type="ChEBI" id="CHEBI:29969"/>
        <dbReference type="ChEBI" id="CHEBI:57540"/>
        <dbReference type="ChEBI" id="CHEBI:57945"/>
        <dbReference type="ChEBI" id="CHEBI:149468"/>
        <dbReference type="ChEBI" id="CHEBI:149472"/>
    </reaction>
</comment>
<comment type="catalytic activity">
    <reaction evidence="1">
        <text>N(6)-[(2S,3R)-2-amino-8-carboxyoctan-3-yl]-L-lysyl-[protein] + CO2 + NAD(+) + H2O = (7R,8S)-8-amino-7-(carboxyamino)nonanoate + (S)-2-amino-6-oxohexanoyl-[protein] + NADH + 3 H(+)</text>
        <dbReference type="Rhea" id="RHEA:63676"/>
        <dbReference type="Rhea" id="RHEA-COMP:12448"/>
        <dbReference type="Rhea" id="RHEA-COMP:16405"/>
        <dbReference type="ChEBI" id="CHEBI:15377"/>
        <dbReference type="ChEBI" id="CHEBI:15378"/>
        <dbReference type="ChEBI" id="CHEBI:16526"/>
        <dbReference type="ChEBI" id="CHEBI:57540"/>
        <dbReference type="ChEBI" id="CHEBI:57945"/>
        <dbReference type="ChEBI" id="CHEBI:131803"/>
        <dbReference type="ChEBI" id="CHEBI:149470"/>
        <dbReference type="ChEBI" id="CHEBI:149472"/>
    </reaction>
</comment>
<proteinExistence type="inferred from homology"/>
<keyword evidence="1" id="KW-0093">Biotin biosynthesis</keyword>
<feature type="binding site" evidence="1">
    <location>
        <position position="91"/>
    </location>
    <ligand>
        <name>NAD(+)</name>
        <dbReference type="ChEBI" id="CHEBI:57540"/>
    </ligand>
</feature>
<dbReference type="Gene3D" id="3.40.50.720">
    <property type="entry name" value="NAD(P)-binding Rossmann-like Domain"/>
    <property type="match status" value="1"/>
</dbReference>
<comment type="pathway">
    <text evidence="1">Cofactor biosynthesis; biotin biosynthesis.</text>
</comment>
<feature type="active site" description="Proton acceptor" evidence="1">
    <location>
        <position position="226"/>
    </location>
</feature>
<organism evidence="2 3">
    <name type="scientific">Coleofasciculus chthonoplastes PCC 7420</name>
    <dbReference type="NCBI Taxonomy" id="118168"/>
    <lineage>
        <taxon>Bacteria</taxon>
        <taxon>Bacillati</taxon>
        <taxon>Cyanobacteriota</taxon>
        <taxon>Cyanophyceae</taxon>
        <taxon>Coleofasciculales</taxon>
        <taxon>Coleofasciculaceae</taxon>
        <taxon>Coleofasciculus</taxon>
    </lineage>
</organism>
<evidence type="ECO:0000256" key="1">
    <source>
        <dbReference type="HAMAP-Rule" id="MF_00852"/>
    </source>
</evidence>
<evidence type="ECO:0000313" key="3">
    <source>
        <dbReference type="Proteomes" id="UP000003835"/>
    </source>
</evidence>
<dbReference type="GO" id="GO:0051287">
    <property type="term" value="F:NAD binding"/>
    <property type="evidence" value="ECO:0007669"/>
    <property type="project" value="UniProtKB-UniRule"/>
</dbReference>
<keyword evidence="3" id="KW-1185">Reference proteome</keyword>
<keyword evidence="1" id="KW-0808">Transferase</keyword>
<dbReference type="STRING" id="118168.MC7420_6713"/>
<dbReference type="InterPro" id="IPR036291">
    <property type="entry name" value="NAD(P)-bd_dom_sf"/>
</dbReference>
<comment type="function">
    <text evidence="1">A 'suicide' enzyme that participates in biotin synthesis. Catalyzes the formation of (S)-8-amino-7-oxononanoate (DAN-carbamic acid) from (7R,8S)-8-amino-7-(carboxyamino)nonanoate (DAN), a function equivalent to the cannonical BioA reaction and the first half-reaction of BioD. The cellular requirement for biotin is thought be low enough that this single turnover enzyme supplies a sufficient amount of the cofactor. Overall it catalyzes three reactions: formation of a covalent linkage with 8-amino-7-oxononanoate to yield a BioU-DAN conjugate at the epsilon-amino group of Lys124 of BioU using NAD(P)H, carboxylation of the conjugate to form BioU-DAN-carbamic acid, and release of DAN-carbamic acid using NAD(P)+.</text>
</comment>
<comment type="miscellaneous">
    <text evidence="1">In cannonical biotin synthesis a pimeloyl-conjugate is transformed into biotin by the subsequent action of BioF, BioA, BioD and BioB. This enzyme replaces BioA and performs the first half-reaction of BioD.</text>
</comment>
<keyword evidence="1" id="KW-0547">Nucleotide-binding</keyword>
<dbReference type="SUPFAM" id="SSF51735">
    <property type="entry name" value="NAD(P)-binding Rossmann-fold domains"/>
    <property type="match status" value="1"/>
</dbReference>
<dbReference type="eggNOG" id="COG1748">
    <property type="taxonomic scope" value="Bacteria"/>
</dbReference>
<reference evidence="2 3" key="1">
    <citation type="submission" date="2008-07" db="EMBL/GenBank/DDBJ databases">
        <authorList>
            <person name="Tandeau de Marsac N."/>
            <person name="Ferriera S."/>
            <person name="Johnson J."/>
            <person name="Kravitz S."/>
            <person name="Beeson K."/>
            <person name="Sutton G."/>
            <person name="Rogers Y.-H."/>
            <person name="Friedman R."/>
            <person name="Frazier M."/>
            <person name="Venter J.C."/>
        </authorList>
    </citation>
    <scope>NUCLEOTIDE SEQUENCE [LARGE SCALE GENOMIC DNA]</scope>
    <source>
        <strain evidence="2 3">PCC 7420</strain>
    </source>
</reference>
<feature type="active site" description="Nucleophile" evidence="1">
    <location>
        <position position="156"/>
    </location>
</feature>
<dbReference type="HOGENOM" id="CLU_072022_0_0_3"/>
<sequence length="363" mass="38927">MGMRHREDGGDNGSLFDLRFIAMSETHKANLMDSTENKPVRVGILGFGGLGQAATRVLAGKRDMIWVAAADKQGWAYDAIGLDPDRAIATYHNQGSLGYLEPAGTLSNNTIADLIENAAVDGYFLALPNLPNTFMASVARQFIQSGWRGVLVDALKRTSAVEQLLAMKDELQAAGITYMAGCGATPGLLTAAAAIAAQSYAEIHSVKITFGVGIANWEAYRATIREDIAHLPGYDVEQARQMSDADVEALLDQTNGILTLENMEHADDIMLELAGICSRDRVTVGGVVDTRNPKKPLSTNVQVTGRTFEGKTSTHTFTLGDETSMAANVCGPAFGYLKAGISLHQRGLYGLFTAAEVMPHFVR</sequence>
<protein>
    <recommendedName>
        <fullName evidence="1">(S)-8-amino-7-oxononanoate synthase BioU</fullName>
        <ecNumber evidence="1">2.6.1.121</ecNumber>
    </recommendedName>
    <alternativeName>
        <fullName evidence="1">8-amino-7-oxononanoate carboxylating dehydrogenase</fullName>
    </alternativeName>
</protein>
<feature type="active site" description="Proton donor and proton acceptor" evidence="1">
    <location>
        <position position="230"/>
    </location>
</feature>
<dbReference type="AlphaFoldDB" id="B4VWI5"/>
<feature type="modified residue" description="Allysine" evidence="1">
    <location>
        <position position="156"/>
    </location>
</feature>
<dbReference type="GO" id="GO:0009102">
    <property type="term" value="P:biotin biosynthetic process"/>
    <property type="evidence" value="ECO:0007669"/>
    <property type="project" value="UniProtKB-UniRule"/>
</dbReference>
<name>B4VWI5_9CYAN</name>
<comment type="subunit">
    <text evidence="1">Monomer.</text>
</comment>
<dbReference type="GO" id="GO:0008483">
    <property type="term" value="F:transaminase activity"/>
    <property type="evidence" value="ECO:0007669"/>
    <property type="project" value="UniProtKB-KW"/>
</dbReference>
<evidence type="ECO:0000313" key="2">
    <source>
        <dbReference type="EMBL" id="EDX73665.1"/>
    </source>
</evidence>
<comment type="catalytic activity">
    <reaction evidence="1">
        <text>(8S)-8-amino-7-oxononanoate + L-lysyl-[protein] + NADPH + H(+) = N(6)-[(2S,3R)-2-amino-8-carboxyoctan-3-yl]-L-lysyl-[protein] + NADP(+) + H2O</text>
        <dbReference type="Rhea" id="RHEA:63664"/>
        <dbReference type="Rhea" id="RHEA-COMP:9752"/>
        <dbReference type="Rhea" id="RHEA-COMP:16405"/>
        <dbReference type="ChEBI" id="CHEBI:15377"/>
        <dbReference type="ChEBI" id="CHEBI:15378"/>
        <dbReference type="ChEBI" id="CHEBI:29969"/>
        <dbReference type="ChEBI" id="CHEBI:57783"/>
        <dbReference type="ChEBI" id="CHEBI:58349"/>
        <dbReference type="ChEBI" id="CHEBI:149468"/>
        <dbReference type="ChEBI" id="CHEBI:149472"/>
    </reaction>
</comment>
<dbReference type="UniPathway" id="UPA00078"/>
<keyword evidence="1" id="KW-0520">NAD</keyword>
<dbReference type="Proteomes" id="UP000003835">
    <property type="component" value="Unassembled WGS sequence"/>
</dbReference>
<feature type="binding site" evidence="1">
    <location>
        <begin position="46"/>
        <end position="50"/>
    </location>
    <ligand>
        <name>NAD(+)</name>
        <dbReference type="ChEBI" id="CHEBI:57540"/>
    </ligand>
</feature>
<dbReference type="GO" id="GO:0050661">
    <property type="term" value="F:NADP binding"/>
    <property type="evidence" value="ECO:0007669"/>
    <property type="project" value="UniProtKB-UniRule"/>
</dbReference>
<comment type="catalytic activity">
    <reaction evidence="1">
        <text>N(6)-[(2S,3R)-2-amino-8-carboxyoctan-3-yl]-L-lysyl-[protein] + CO2 + NADP(+) + H2O = (7R,8S)-8-amino-7-(carboxyamino)nonanoate + (S)-2-amino-6-oxohexanoyl-[protein] + NADPH + 3 H(+)</text>
        <dbReference type="Rhea" id="RHEA:63668"/>
        <dbReference type="Rhea" id="RHEA-COMP:12448"/>
        <dbReference type="Rhea" id="RHEA-COMP:16405"/>
        <dbReference type="ChEBI" id="CHEBI:15377"/>
        <dbReference type="ChEBI" id="CHEBI:15378"/>
        <dbReference type="ChEBI" id="CHEBI:16526"/>
        <dbReference type="ChEBI" id="CHEBI:57783"/>
        <dbReference type="ChEBI" id="CHEBI:58349"/>
        <dbReference type="ChEBI" id="CHEBI:131803"/>
        <dbReference type="ChEBI" id="CHEBI:149470"/>
        <dbReference type="ChEBI" id="CHEBI:149472"/>
    </reaction>
</comment>
<dbReference type="HAMAP" id="MF_00852">
    <property type="entry name" value="BioU"/>
    <property type="match status" value="1"/>
</dbReference>
<comment type="catalytic activity">
    <reaction evidence="1">
        <text>(8S)-8-amino-7-oxononanoate + L-lysyl-[protein] + CO2 = (7R,8S)-8-amino-7-(carboxyamino)nonanoate + (S)-2-amino-6-oxohexanoyl-[protein] + 2 H(+)</text>
        <dbReference type="Rhea" id="RHEA:63660"/>
        <dbReference type="Rhea" id="RHEA-COMP:9752"/>
        <dbReference type="Rhea" id="RHEA-COMP:12448"/>
        <dbReference type="ChEBI" id="CHEBI:15378"/>
        <dbReference type="ChEBI" id="CHEBI:16526"/>
        <dbReference type="ChEBI" id="CHEBI:29969"/>
        <dbReference type="ChEBI" id="CHEBI:131803"/>
        <dbReference type="ChEBI" id="CHEBI:149468"/>
        <dbReference type="ChEBI" id="CHEBI:149470"/>
        <dbReference type="EC" id="2.6.1.121"/>
    </reaction>
</comment>
<dbReference type="EC" id="2.6.1.121" evidence="1"/>
<comment type="similarity">
    <text evidence="1">Belongs to the BioU family.</text>
</comment>